<accession>A0ACC1IVN7</accession>
<dbReference type="Proteomes" id="UP001150581">
    <property type="component" value="Unassembled WGS sequence"/>
</dbReference>
<proteinExistence type="predicted"/>
<sequence>MPKMARIPSLSPGPSSAPASSTVVSGTGPASRTFVVISNTHGANFVEQKLATLEWLRMMSDRDDARGRCADARTVDVSLLQAADGSKEEMRKQSVSKKQFVSASLALNPYAGLTRSVFGGLSAVALGHVDFLLRAVAEYTSNKGVLRFVDVGSCQGALSEYILWRASSQSKLDTRGWYFGNGSATASKVGRRMLAECRAAERLDEFSGAATAAAAAGSGGVLDPANIDAFVQHVRASNDQKHVDLVVAENDSLEQGDLALGHEKHQYAYTIAQAIVALQVLRRGGTFVFKVYDTATPLSVELLYLIHACFERMAIVRSLASRPTSTERFVVCNNLNADPARLVAHFTTALGKMHDGSLKPAHLVSWTKVSAERQFMGPLGRVNNKIAQEQVQALKSVAAHIGRQQSGGGGGASSGNRNTSAEYVLTRQQENVANLCLKTWGLPQLQL</sequence>
<organism evidence="1 2">
    <name type="scientific">Kickxella alabastrina</name>
    <dbReference type="NCBI Taxonomy" id="61397"/>
    <lineage>
        <taxon>Eukaryota</taxon>
        <taxon>Fungi</taxon>
        <taxon>Fungi incertae sedis</taxon>
        <taxon>Zoopagomycota</taxon>
        <taxon>Kickxellomycotina</taxon>
        <taxon>Kickxellomycetes</taxon>
        <taxon>Kickxellales</taxon>
        <taxon>Kickxellaceae</taxon>
        <taxon>Kickxella</taxon>
    </lineage>
</organism>
<evidence type="ECO:0000313" key="2">
    <source>
        <dbReference type="Proteomes" id="UP001150581"/>
    </source>
</evidence>
<comment type="caution">
    <text evidence="1">The sequence shown here is derived from an EMBL/GenBank/DDBJ whole genome shotgun (WGS) entry which is preliminary data.</text>
</comment>
<gene>
    <name evidence="1" type="ORF">LPJ66_000559</name>
</gene>
<evidence type="ECO:0000313" key="1">
    <source>
        <dbReference type="EMBL" id="KAJ1901710.1"/>
    </source>
</evidence>
<name>A0ACC1IVN7_9FUNG</name>
<dbReference type="EMBL" id="JANBPG010000018">
    <property type="protein sequence ID" value="KAJ1901710.1"/>
    <property type="molecule type" value="Genomic_DNA"/>
</dbReference>
<reference evidence="1" key="1">
    <citation type="submission" date="2022-07" db="EMBL/GenBank/DDBJ databases">
        <title>Phylogenomic reconstructions and comparative analyses of Kickxellomycotina fungi.</title>
        <authorList>
            <person name="Reynolds N.K."/>
            <person name="Stajich J.E."/>
            <person name="Barry K."/>
            <person name="Grigoriev I.V."/>
            <person name="Crous P."/>
            <person name="Smith M.E."/>
        </authorList>
    </citation>
    <scope>NUCLEOTIDE SEQUENCE</scope>
    <source>
        <strain evidence="1">Benny 63K</strain>
    </source>
</reference>
<protein>
    <submittedName>
        <fullName evidence="1">Uncharacterized protein</fullName>
    </submittedName>
</protein>
<keyword evidence="2" id="KW-1185">Reference proteome</keyword>